<comment type="caution">
    <text evidence="12">The sequence shown here is derived from an EMBL/GenBank/DDBJ whole genome shotgun (WGS) entry which is preliminary data.</text>
</comment>
<dbReference type="PANTHER" id="PTHR13822:SF10">
    <property type="entry name" value="ATP SYNTHASE EPSILON CHAIN, CHLOROPLASTIC"/>
    <property type="match status" value="1"/>
</dbReference>
<gene>
    <name evidence="8 12" type="primary">atpC</name>
    <name evidence="12" type="ORF">GCM10017790_30150</name>
</gene>
<dbReference type="InterPro" id="IPR001469">
    <property type="entry name" value="ATP_synth_F1_dsu/esu"/>
</dbReference>
<dbReference type="NCBIfam" id="TIGR01216">
    <property type="entry name" value="ATP_synt_epsi"/>
    <property type="match status" value="1"/>
</dbReference>
<feature type="domain" description="ATP synthase F1 complex delta/epsilon subunit N-terminal" evidence="11">
    <location>
        <begin position="15"/>
        <end position="94"/>
    </location>
</feature>
<keyword evidence="13" id="KW-1185">Reference proteome</keyword>
<sequence length="131" mass="13411">MAAPEVKGSYVAEISVELVAVERRLWSGTATFVVAQTTEGEIGIMAGHEPVLGQLVEGGVVKVTTTDGETVCAAVHGGFLSVTATGVSILAESAELSDEIDVEAAKKALGGEDEQERARATAQLRAAGQSV</sequence>
<dbReference type="InterPro" id="IPR020546">
    <property type="entry name" value="ATP_synth_F1_dsu/esu_N"/>
</dbReference>
<evidence type="ECO:0000313" key="13">
    <source>
        <dbReference type="Proteomes" id="UP000635387"/>
    </source>
</evidence>
<dbReference type="Proteomes" id="UP000635387">
    <property type="component" value="Unassembled WGS sequence"/>
</dbReference>
<reference evidence="13" key="1">
    <citation type="journal article" date="2019" name="Int. J. Syst. Evol. Microbiol.">
        <title>The Global Catalogue of Microorganisms (GCM) 10K type strain sequencing project: providing services to taxonomists for standard genome sequencing and annotation.</title>
        <authorList>
            <consortium name="The Broad Institute Genomics Platform"/>
            <consortium name="The Broad Institute Genome Sequencing Center for Infectious Disease"/>
            <person name="Wu L."/>
            <person name="Ma J."/>
        </authorList>
    </citation>
    <scope>NUCLEOTIDE SEQUENCE [LARGE SCALE GENOMIC DNA]</scope>
    <source>
        <strain evidence="13">CGMCC 4.7683</strain>
    </source>
</reference>
<comment type="similarity">
    <text evidence="2 8 9">Belongs to the ATPase epsilon chain family.</text>
</comment>
<evidence type="ECO:0000256" key="1">
    <source>
        <dbReference type="ARBA" id="ARBA00004202"/>
    </source>
</evidence>
<name>A0ABQ3LIZ1_9PSEU</name>
<dbReference type="NCBIfam" id="NF001852">
    <property type="entry name" value="PRK00571.2-5"/>
    <property type="match status" value="1"/>
</dbReference>
<keyword evidence="8" id="KW-0375">Hydrogen ion transport</keyword>
<evidence type="ECO:0000313" key="12">
    <source>
        <dbReference type="EMBL" id="GHH15526.1"/>
    </source>
</evidence>
<evidence type="ECO:0000256" key="8">
    <source>
        <dbReference type="HAMAP-Rule" id="MF_00530"/>
    </source>
</evidence>
<proteinExistence type="inferred from homology"/>
<feature type="region of interest" description="Disordered" evidence="10">
    <location>
        <begin position="107"/>
        <end position="131"/>
    </location>
</feature>
<dbReference type="CDD" id="cd12152">
    <property type="entry name" value="F1-ATPase_delta"/>
    <property type="match status" value="1"/>
</dbReference>
<dbReference type="Pfam" id="PF02823">
    <property type="entry name" value="ATP-synt_DE_N"/>
    <property type="match status" value="1"/>
</dbReference>
<comment type="subcellular location">
    <subcellularLocation>
        <location evidence="1 8">Cell membrane</location>
        <topology evidence="1 8">Peripheral membrane protein</topology>
    </subcellularLocation>
</comment>
<evidence type="ECO:0000256" key="2">
    <source>
        <dbReference type="ARBA" id="ARBA00005712"/>
    </source>
</evidence>
<evidence type="ECO:0000256" key="4">
    <source>
        <dbReference type="ARBA" id="ARBA00023065"/>
    </source>
</evidence>
<dbReference type="InterPro" id="IPR036771">
    <property type="entry name" value="ATPsynth_dsu/esu_N"/>
</dbReference>
<dbReference type="PANTHER" id="PTHR13822">
    <property type="entry name" value="ATP SYNTHASE DELTA/EPSILON CHAIN"/>
    <property type="match status" value="1"/>
</dbReference>
<accession>A0ABQ3LIZ1</accession>
<keyword evidence="8" id="KW-1003">Cell membrane</keyword>
<evidence type="ECO:0000256" key="9">
    <source>
        <dbReference type="RuleBase" id="RU003656"/>
    </source>
</evidence>
<comment type="subunit">
    <text evidence="8 9">F-type ATPases have 2 components, CF(1) - the catalytic core - and CF(0) - the membrane proton channel. CF(1) has five subunits: alpha(3), beta(3), gamma(1), delta(1), epsilon(1). CF(0) has three main subunits: a, b and c.</text>
</comment>
<keyword evidence="3 8" id="KW-0813">Transport</keyword>
<evidence type="ECO:0000256" key="5">
    <source>
        <dbReference type="ARBA" id="ARBA00023136"/>
    </source>
</evidence>
<dbReference type="EMBL" id="BNAY01000003">
    <property type="protein sequence ID" value="GHH15526.1"/>
    <property type="molecule type" value="Genomic_DNA"/>
</dbReference>
<dbReference type="Gene3D" id="2.60.15.10">
    <property type="entry name" value="F0F1 ATP synthase delta/epsilon subunit, N-terminal"/>
    <property type="match status" value="1"/>
</dbReference>
<organism evidence="12 13">
    <name type="scientific">Amycolatopsis oliviviridis</name>
    <dbReference type="NCBI Taxonomy" id="1471590"/>
    <lineage>
        <taxon>Bacteria</taxon>
        <taxon>Bacillati</taxon>
        <taxon>Actinomycetota</taxon>
        <taxon>Actinomycetes</taxon>
        <taxon>Pseudonocardiales</taxon>
        <taxon>Pseudonocardiaceae</taxon>
        <taxon>Amycolatopsis</taxon>
    </lineage>
</organism>
<comment type="function">
    <text evidence="8">Produces ATP from ADP in the presence of a proton gradient across the membrane.</text>
</comment>
<evidence type="ECO:0000256" key="6">
    <source>
        <dbReference type="ARBA" id="ARBA00023196"/>
    </source>
</evidence>
<keyword evidence="5 8" id="KW-0472">Membrane</keyword>
<dbReference type="HAMAP" id="MF_00530">
    <property type="entry name" value="ATP_synth_epsil_bac"/>
    <property type="match status" value="1"/>
</dbReference>
<keyword evidence="6 8" id="KW-0139">CF(1)</keyword>
<evidence type="ECO:0000256" key="7">
    <source>
        <dbReference type="ARBA" id="ARBA00023310"/>
    </source>
</evidence>
<evidence type="ECO:0000256" key="3">
    <source>
        <dbReference type="ARBA" id="ARBA00022448"/>
    </source>
</evidence>
<protein>
    <recommendedName>
        <fullName evidence="8">ATP synthase epsilon chain</fullName>
    </recommendedName>
    <alternativeName>
        <fullName evidence="8">ATP synthase F1 sector epsilon subunit</fullName>
    </alternativeName>
    <alternativeName>
        <fullName evidence="8">F-ATPase epsilon subunit</fullName>
    </alternativeName>
</protein>
<evidence type="ECO:0000256" key="10">
    <source>
        <dbReference type="SAM" id="MobiDB-lite"/>
    </source>
</evidence>
<dbReference type="SUPFAM" id="SSF51344">
    <property type="entry name" value="Epsilon subunit of F1F0-ATP synthase N-terminal domain"/>
    <property type="match status" value="1"/>
</dbReference>
<keyword evidence="7 8" id="KW-0066">ATP synthesis</keyword>
<dbReference type="NCBIfam" id="NF009977">
    <property type="entry name" value="PRK13442.1"/>
    <property type="match status" value="1"/>
</dbReference>
<evidence type="ECO:0000259" key="11">
    <source>
        <dbReference type="Pfam" id="PF02823"/>
    </source>
</evidence>
<keyword evidence="4 8" id="KW-0406">Ion transport</keyword>